<comment type="caution">
    <text evidence="3">The sequence shown here is derived from an EMBL/GenBank/DDBJ whole genome shotgun (WGS) entry which is preliminary data.</text>
</comment>
<organism evidence="3 4">
    <name type="scientific">Apiospora arundinis</name>
    <dbReference type="NCBI Taxonomy" id="335852"/>
    <lineage>
        <taxon>Eukaryota</taxon>
        <taxon>Fungi</taxon>
        <taxon>Dikarya</taxon>
        <taxon>Ascomycota</taxon>
        <taxon>Pezizomycotina</taxon>
        <taxon>Sordariomycetes</taxon>
        <taxon>Xylariomycetidae</taxon>
        <taxon>Amphisphaeriales</taxon>
        <taxon>Apiosporaceae</taxon>
        <taxon>Apiospora</taxon>
    </lineage>
</organism>
<evidence type="ECO:0000259" key="2">
    <source>
        <dbReference type="PROSITE" id="PS51462"/>
    </source>
</evidence>
<dbReference type="PROSITE" id="PS51462">
    <property type="entry name" value="NUDIX"/>
    <property type="match status" value="1"/>
</dbReference>
<gene>
    <name evidence="3" type="ORF">PGQ11_003954</name>
</gene>
<feature type="region of interest" description="Disordered" evidence="1">
    <location>
        <begin position="220"/>
        <end position="260"/>
    </location>
</feature>
<accession>A0ABR2J6M3</accession>
<feature type="region of interest" description="Disordered" evidence="1">
    <location>
        <begin position="1"/>
        <end position="21"/>
    </location>
</feature>
<dbReference type="InterPro" id="IPR015797">
    <property type="entry name" value="NUDIX_hydrolase-like_dom_sf"/>
</dbReference>
<feature type="domain" description="Nudix hydrolase" evidence="2">
    <location>
        <begin position="72"/>
        <end position="210"/>
    </location>
</feature>
<name>A0ABR2J6M3_9PEZI</name>
<evidence type="ECO:0000256" key="1">
    <source>
        <dbReference type="SAM" id="MobiDB-lite"/>
    </source>
</evidence>
<dbReference type="EMBL" id="JAPCWZ010000003">
    <property type="protein sequence ID" value="KAK8873440.1"/>
    <property type="molecule type" value="Genomic_DNA"/>
</dbReference>
<dbReference type="GO" id="GO:0016787">
    <property type="term" value="F:hydrolase activity"/>
    <property type="evidence" value="ECO:0007669"/>
    <property type="project" value="UniProtKB-KW"/>
</dbReference>
<reference evidence="3 4" key="1">
    <citation type="journal article" date="2024" name="IMA Fungus">
        <title>Apiospora arundinis, a panoply of carbohydrate-active enzymes and secondary metabolites.</title>
        <authorList>
            <person name="Sorensen T."/>
            <person name="Petersen C."/>
            <person name="Muurmann A.T."/>
            <person name="Christiansen J.V."/>
            <person name="Brundto M.L."/>
            <person name="Overgaard C.K."/>
            <person name="Boysen A.T."/>
            <person name="Wollenberg R.D."/>
            <person name="Larsen T.O."/>
            <person name="Sorensen J.L."/>
            <person name="Nielsen K.L."/>
            <person name="Sondergaard T.E."/>
        </authorList>
    </citation>
    <scope>NUCLEOTIDE SEQUENCE [LARGE SCALE GENOMIC DNA]</scope>
    <source>
        <strain evidence="3 4">AAU 773</strain>
    </source>
</reference>
<dbReference type="Gene3D" id="3.90.79.10">
    <property type="entry name" value="Nucleoside Triphosphate Pyrophosphohydrolase"/>
    <property type="match status" value="1"/>
</dbReference>
<evidence type="ECO:0000313" key="3">
    <source>
        <dbReference type="EMBL" id="KAK8873440.1"/>
    </source>
</evidence>
<proteinExistence type="predicted"/>
<sequence>MSAASTPTKGESKNTAITTNGDSHDDDDDFIIKAVSYAYRPLVFCISARYDPKLLPFLLHIRSLEIMSPEVRKPIQVSAIIFNKQQDKVLLLQRIHVPNTWELPSCIIFDDDKSPLHALVRTVHLCSGQFVTNISRNVGFYDYESDPPGKPCRRYCFIAEVDHPEEEEVALWLDIYQSFAWVTEEEVNDERHRSEALDFHEPTLRLIIQKAFVIMRNEQQAAVESDEEESQVTMESHEESQATTMKTHEEEETPRSPIDD</sequence>
<dbReference type="Proteomes" id="UP001390339">
    <property type="component" value="Unassembled WGS sequence"/>
</dbReference>
<evidence type="ECO:0000313" key="4">
    <source>
        <dbReference type="Proteomes" id="UP001390339"/>
    </source>
</evidence>
<protein>
    <submittedName>
        <fullName evidence="3">NUDIX hydrolase domain protein</fullName>
    </submittedName>
</protein>
<feature type="compositionally biased region" description="Basic and acidic residues" evidence="1">
    <location>
        <begin position="235"/>
        <end position="260"/>
    </location>
</feature>
<keyword evidence="3" id="KW-0378">Hydrolase</keyword>
<dbReference type="InterPro" id="IPR000086">
    <property type="entry name" value="NUDIX_hydrolase_dom"/>
</dbReference>
<keyword evidence="4" id="KW-1185">Reference proteome</keyword>
<dbReference type="SUPFAM" id="SSF55811">
    <property type="entry name" value="Nudix"/>
    <property type="match status" value="1"/>
</dbReference>
<dbReference type="CDD" id="cd02883">
    <property type="entry name" value="NUDIX_Hydrolase"/>
    <property type="match status" value="1"/>
</dbReference>